<organism evidence="2 3">
    <name type="scientific">Aphanomyces stellatus</name>
    <dbReference type="NCBI Taxonomy" id="120398"/>
    <lineage>
        <taxon>Eukaryota</taxon>
        <taxon>Sar</taxon>
        <taxon>Stramenopiles</taxon>
        <taxon>Oomycota</taxon>
        <taxon>Saprolegniomycetes</taxon>
        <taxon>Saprolegniales</taxon>
        <taxon>Verrucalvaceae</taxon>
        <taxon>Aphanomyces</taxon>
    </lineage>
</organism>
<gene>
    <name evidence="2" type="primary">Aste57867_24560</name>
    <name evidence="1" type="ORF">As57867_024482</name>
    <name evidence="2" type="ORF">ASTE57867_24560</name>
</gene>
<dbReference type="EMBL" id="CAADRA010007431">
    <property type="protein sequence ID" value="VFU01199.1"/>
    <property type="molecule type" value="Genomic_DNA"/>
</dbReference>
<dbReference type="AlphaFoldDB" id="A0A485LQS7"/>
<protein>
    <submittedName>
        <fullName evidence="2">Aste57867_24560 protein</fullName>
    </submittedName>
</protein>
<sequence length="263" mass="29416">MNTSLPELELIDLYYNYDAGLLDRFYTEVLVPSFNVYPDDLESADAMHQQLSAGNTDAASPRIQHIAILQHKTTGVVLAGMSFEYFKRSNVGLVAYLATNPHVDTRGLQLSVQLVDYCTRIFIAQAKVHGHGMPAAVFMESNSDAVSRDVMVPARRRSILSKLGTRYLDFDYVSPHVESGKQKNRRMLLGVASVFCTTDDAGHLGVQSDLVKAFLVDFYTMAMGPAAIKSDVDVLRQLRWLETHPFVPLEAEEMARQRPRSML</sequence>
<accession>A0A485LQS7</accession>
<name>A0A485LQS7_9STRA</name>
<keyword evidence="3" id="KW-1185">Reference proteome</keyword>
<reference evidence="2 3" key="1">
    <citation type="submission" date="2019-03" db="EMBL/GenBank/DDBJ databases">
        <authorList>
            <person name="Gaulin E."/>
            <person name="Dumas B."/>
        </authorList>
    </citation>
    <scope>NUCLEOTIDE SEQUENCE [LARGE SCALE GENOMIC DNA]</scope>
    <source>
        <strain evidence="2">CBS 568.67</strain>
    </source>
</reference>
<evidence type="ECO:0000313" key="1">
    <source>
        <dbReference type="EMBL" id="KAF0683435.1"/>
    </source>
</evidence>
<evidence type="ECO:0000313" key="3">
    <source>
        <dbReference type="Proteomes" id="UP000332933"/>
    </source>
</evidence>
<dbReference type="Proteomes" id="UP000332933">
    <property type="component" value="Unassembled WGS sequence"/>
</dbReference>
<dbReference type="OrthoDB" id="18991at2759"/>
<dbReference type="EMBL" id="VJMH01007405">
    <property type="protein sequence ID" value="KAF0683435.1"/>
    <property type="molecule type" value="Genomic_DNA"/>
</dbReference>
<proteinExistence type="predicted"/>
<evidence type="ECO:0000313" key="2">
    <source>
        <dbReference type="EMBL" id="VFU01199.1"/>
    </source>
</evidence>
<reference evidence="1" key="2">
    <citation type="submission" date="2019-06" db="EMBL/GenBank/DDBJ databases">
        <title>Genomics analysis of Aphanomyces spp. identifies a new class of oomycete effector associated with host adaptation.</title>
        <authorList>
            <person name="Gaulin E."/>
        </authorList>
    </citation>
    <scope>NUCLEOTIDE SEQUENCE</scope>
    <source>
        <strain evidence="1">CBS 578.67</strain>
    </source>
</reference>